<protein>
    <submittedName>
        <fullName evidence="1">Uncharacterized protein</fullName>
    </submittedName>
</protein>
<dbReference type="Proteomes" id="UP000824469">
    <property type="component" value="Unassembled WGS sequence"/>
</dbReference>
<gene>
    <name evidence="1" type="ORF">KI387_001198</name>
</gene>
<sequence length="473" mass="53555">MDLSSAGNMKTRFRRLGRALKHLPPSKDELPKILEEAASCLVTIEQDGYGSMLLARDSLLMQLAKHELLDHENGEVFFDVICNDHAQEIMISMFVIMSLISNVYESPPTHLLSMLEDGLDQETSCLAHTLAQGVLEKCSNKVKTMIFQGMNSLVSNDKILVSNTCMRVGICTEKSDLSPKEEKVEKPLDTNEQGKELFLIEEVSLPLHDCMHVDKIIMGDEPKREEKSNLRVCMDKQNEDSQEVTNEYYLVVTNATWIGNECKDEGMNDMKEEETLLSTLDHSQLVGPYGIVVHMQRKIVKEEQPRLLLSDQTQASKGQPRVDLNMALKGSISPYLPHKRKPFNNYVEVTHYSKFDLASTNDEVIDEHVHAKKEKSDLKDSIHLHHESFEGQEGSMSLMVTPSHFLHDISIGEGEKGGLYEENNGGKSIVLNSEILSFVDAGGSPRYDFSYLFPPYMLSFDEYEYDHVSRMDK</sequence>
<name>A0AA38LNR9_TAXCH</name>
<evidence type="ECO:0000313" key="2">
    <source>
        <dbReference type="Proteomes" id="UP000824469"/>
    </source>
</evidence>
<comment type="caution">
    <text evidence="1">The sequence shown here is derived from an EMBL/GenBank/DDBJ whole genome shotgun (WGS) entry which is preliminary data.</text>
</comment>
<keyword evidence="2" id="KW-1185">Reference proteome</keyword>
<reference evidence="1 2" key="1">
    <citation type="journal article" date="2021" name="Nat. Plants">
        <title>The Taxus genome provides insights into paclitaxel biosynthesis.</title>
        <authorList>
            <person name="Xiong X."/>
            <person name="Gou J."/>
            <person name="Liao Q."/>
            <person name="Li Y."/>
            <person name="Zhou Q."/>
            <person name="Bi G."/>
            <person name="Li C."/>
            <person name="Du R."/>
            <person name="Wang X."/>
            <person name="Sun T."/>
            <person name="Guo L."/>
            <person name="Liang H."/>
            <person name="Lu P."/>
            <person name="Wu Y."/>
            <person name="Zhang Z."/>
            <person name="Ro D.K."/>
            <person name="Shang Y."/>
            <person name="Huang S."/>
            <person name="Yan J."/>
        </authorList>
    </citation>
    <scope>NUCLEOTIDE SEQUENCE [LARGE SCALE GENOMIC DNA]</scope>
    <source>
        <strain evidence="1">Ta-2019</strain>
    </source>
</reference>
<accession>A0AA38LNR9</accession>
<dbReference type="EMBL" id="JAHRHJ020000001">
    <property type="protein sequence ID" value="KAH9329090.1"/>
    <property type="molecule type" value="Genomic_DNA"/>
</dbReference>
<dbReference type="AlphaFoldDB" id="A0AA38LNR9"/>
<organism evidence="1 2">
    <name type="scientific">Taxus chinensis</name>
    <name type="common">Chinese yew</name>
    <name type="synonym">Taxus wallichiana var. chinensis</name>
    <dbReference type="NCBI Taxonomy" id="29808"/>
    <lineage>
        <taxon>Eukaryota</taxon>
        <taxon>Viridiplantae</taxon>
        <taxon>Streptophyta</taxon>
        <taxon>Embryophyta</taxon>
        <taxon>Tracheophyta</taxon>
        <taxon>Spermatophyta</taxon>
        <taxon>Pinopsida</taxon>
        <taxon>Pinidae</taxon>
        <taxon>Conifers II</taxon>
        <taxon>Cupressales</taxon>
        <taxon>Taxaceae</taxon>
        <taxon>Taxus</taxon>
    </lineage>
</organism>
<proteinExistence type="predicted"/>
<evidence type="ECO:0000313" key="1">
    <source>
        <dbReference type="EMBL" id="KAH9329090.1"/>
    </source>
</evidence>
<feature type="non-terminal residue" evidence="1">
    <location>
        <position position="473"/>
    </location>
</feature>